<keyword evidence="3" id="KW-0813">Transport</keyword>
<dbReference type="Proteomes" id="UP000887116">
    <property type="component" value="Unassembled WGS sequence"/>
</dbReference>
<name>A0A8X6HAC0_TRICU</name>
<dbReference type="OrthoDB" id="6419073at2759"/>
<keyword evidence="4" id="KW-1003">Cell membrane</keyword>
<dbReference type="GO" id="GO:0015293">
    <property type="term" value="F:symporter activity"/>
    <property type="evidence" value="ECO:0007669"/>
    <property type="project" value="TreeGrafter"/>
</dbReference>
<evidence type="ECO:0000256" key="10">
    <source>
        <dbReference type="ARBA" id="ARBA00023201"/>
    </source>
</evidence>
<dbReference type="EMBL" id="BMAO01007841">
    <property type="protein sequence ID" value="GFR18888.1"/>
    <property type="molecule type" value="Genomic_DNA"/>
</dbReference>
<keyword evidence="6 12" id="KW-1133">Transmembrane helix</keyword>
<evidence type="ECO:0000256" key="2">
    <source>
        <dbReference type="ARBA" id="ARBA00006434"/>
    </source>
</evidence>
<dbReference type="PANTHER" id="PTHR42985:SF40">
    <property type="entry name" value="LD47995P-RELATED"/>
    <property type="match status" value="1"/>
</dbReference>
<dbReference type="Pfam" id="PF00474">
    <property type="entry name" value="SSF"/>
    <property type="match status" value="1"/>
</dbReference>
<evidence type="ECO:0000256" key="6">
    <source>
        <dbReference type="ARBA" id="ARBA00022989"/>
    </source>
</evidence>
<keyword evidence="7" id="KW-0915">Sodium</keyword>
<evidence type="ECO:0000256" key="4">
    <source>
        <dbReference type="ARBA" id="ARBA00022475"/>
    </source>
</evidence>
<evidence type="ECO:0000256" key="5">
    <source>
        <dbReference type="ARBA" id="ARBA00022692"/>
    </source>
</evidence>
<dbReference type="Gene3D" id="1.20.1730.10">
    <property type="entry name" value="Sodium/glucose cotransporter"/>
    <property type="match status" value="1"/>
</dbReference>
<gene>
    <name evidence="13" type="primary">CG32669</name>
    <name evidence="13" type="ORF">TNCT_532981</name>
</gene>
<reference evidence="13" key="1">
    <citation type="submission" date="2020-07" db="EMBL/GenBank/DDBJ databases">
        <title>Multicomponent nature underlies the extraordinary mechanical properties of spider dragline silk.</title>
        <authorList>
            <person name="Kono N."/>
            <person name="Nakamura H."/>
            <person name="Mori M."/>
            <person name="Yoshida Y."/>
            <person name="Ohtoshi R."/>
            <person name="Malay A.D."/>
            <person name="Moran D.A.P."/>
            <person name="Tomita M."/>
            <person name="Numata K."/>
            <person name="Arakawa K."/>
        </authorList>
    </citation>
    <scope>NUCLEOTIDE SEQUENCE</scope>
</reference>
<evidence type="ECO:0000256" key="12">
    <source>
        <dbReference type="SAM" id="Phobius"/>
    </source>
</evidence>
<feature type="non-terminal residue" evidence="13">
    <location>
        <position position="1"/>
    </location>
</feature>
<dbReference type="GO" id="GO:0006814">
    <property type="term" value="P:sodium ion transport"/>
    <property type="evidence" value="ECO:0007669"/>
    <property type="project" value="UniProtKB-KW"/>
</dbReference>
<evidence type="ECO:0000313" key="13">
    <source>
        <dbReference type="EMBL" id="GFR18888.1"/>
    </source>
</evidence>
<dbReference type="GO" id="GO:0005886">
    <property type="term" value="C:plasma membrane"/>
    <property type="evidence" value="ECO:0007669"/>
    <property type="project" value="UniProtKB-SubCell"/>
</dbReference>
<evidence type="ECO:0000256" key="8">
    <source>
        <dbReference type="ARBA" id="ARBA00023065"/>
    </source>
</evidence>
<accession>A0A8X6HAC0</accession>
<feature type="transmembrane region" description="Helical" evidence="12">
    <location>
        <begin position="20"/>
        <end position="42"/>
    </location>
</feature>
<comment type="caution">
    <text evidence="13">The sequence shown here is derived from an EMBL/GenBank/DDBJ whole genome shotgun (WGS) entry which is preliminary data.</text>
</comment>
<keyword evidence="8" id="KW-0406">Ion transport</keyword>
<evidence type="ECO:0000313" key="14">
    <source>
        <dbReference type="Proteomes" id="UP000887116"/>
    </source>
</evidence>
<dbReference type="PROSITE" id="PS50283">
    <property type="entry name" value="NA_SOLUT_SYMP_3"/>
    <property type="match status" value="1"/>
</dbReference>
<evidence type="ECO:0000256" key="9">
    <source>
        <dbReference type="ARBA" id="ARBA00023136"/>
    </source>
</evidence>
<dbReference type="InterPro" id="IPR038377">
    <property type="entry name" value="Na/Glc_symporter_sf"/>
</dbReference>
<dbReference type="InterPro" id="IPR051163">
    <property type="entry name" value="Sodium:Solute_Symporter_SSF"/>
</dbReference>
<keyword evidence="10" id="KW-0739">Sodium transport</keyword>
<feature type="transmembrane region" description="Helical" evidence="12">
    <location>
        <begin position="62"/>
        <end position="82"/>
    </location>
</feature>
<dbReference type="PANTHER" id="PTHR42985">
    <property type="entry name" value="SODIUM-COUPLED MONOCARBOXYLATE TRANSPORTER"/>
    <property type="match status" value="1"/>
</dbReference>
<feature type="transmembrane region" description="Helical" evidence="12">
    <location>
        <begin position="94"/>
        <end position="116"/>
    </location>
</feature>
<dbReference type="AlphaFoldDB" id="A0A8X6HAC0"/>
<evidence type="ECO:0000256" key="11">
    <source>
        <dbReference type="RuleBase" id="RU362091"/>
    </source>
</evidence>
<keyword evidence="9 12" id="KW-0472">Membrane</keyword>
<protein>
    <submittedName>
        <fullName evidence="13">Putative sodium-dependent multivitamin transporter</fullName>
    </submittedName>
</protein>
<keyword evidence="5 12" id="KW-0812">Transmembrane</keyword>
<sequence length="125" mass="13701">HRILTLISSKMEAERALLGLVDYIIFALMLLVSAGIGVFFRFSGGQQKTTEEYLLAGKDMSILPVAFSLMASFLSAITVIGVPAEMYRFGINLAYLNIGYIIGMVVTAYISLPVFFELNASTAYE</sequence>
<proteinExistence type="inferred from homology"/>
<evidence type="ECO:0000256" key="3">
    <source>
        <dbReference type="ARBA" id="ARBA00022448"/>
    </source>
</evidence>
<keyword evidence="14" id="KW-1185">Reference proteome</keyword>
<dbReference type="InterPro" id="IPR001734">
    <property type="entry name" value="Na/solute_symporter"/>
</dbReference>
<comment type="similarity">
    <text evidence="2 11">Belongs to the sodium:solute symporter (SSF) (TC 2.A.21) family.</text>
</comment>
<evidence type="ECO:0000256" key="7">
    <source>
        <dbReference type="ARBA" id="ARBA00023053"/>
    </source>
</evidence>
<comment type="subcellular location">
    <subcellularLocation>
        <location evidence="1">Cell membrane</location>
        <topology evidence="1">Multi-pass membrane protein</topology>
    </subcellularLocation>
</comment>
<organism evidence="13 14">
    <name type="scientific">Trichonephila clavata</name>
    <name type="common">Joro spider</name>
    <name type="synonym">Nephila clavata</name>
    <dbReference type="NCBI Taxonomy" id="2740835"/>
    <lineage>
        <taxon>Eukaryota</taxon>
        <taxon>Metazoa</taxon>
        <taxon>Ecdysozoa</taxon>
        <taxon>Arthropoda</taxon>
        <taxon>Chelicerata</taxon>
        <taxon>Arachnida</taxon>
        <taxon>Araneae</taxon>
        <taxon>Araneomorphae</taxon>
        <taxon>Entelegynae</taxon>
        <taxon>Araneoidea</taxon>
        <taxon>Nephilidae</taxon>
        <taxon>Trichonephila</taxon>
    </lineage>
</organism>
<evidence type="ECO:0000256" key="1">
    <source>
        <dbReference type="ARBA" id="ARBA00004651"/>
    </source>
</evidence>
<feature type="non-terminal residue" evidence="13">
    <location>
        <position position="125"/>
    </location>
</feature>